<dbReference type="Pfam" id="PF13407">
    <property type="entry name" value="Peripla_BP_4"/>
    <property type="match status" value="1"/>
</dbReference>
<keyword evidence="7" id="KW-1185">Reference proteome</keyword>
<evidence type="ECO:0000259" key="5">
    <source>
        <dbReference type="Pfam" id="PF13407"/>
    </source>
</evidence>
<keyword evidence="3" id="KW-0732">Signal</keyword>
<keyword evidence="4" id="KW-1133">Transmembrane helix</keyword>
<dbReference type="CDD" id="cd01536">
    <property type="entry name" value="PBP1_ABC_sugar_binding-like"/>
    <property type="match status" value="1"/>
</dbReference>
<comment type="similarity">
    <text evidence="2">Belongs to the bacterial solute-binding protein 2 family.</text>
</comment>
<evidence type="ECO:0000256" key="3">
    <source>
        <dbReference type="ARBA" id="ARBA00022729"/>
    </source>
</evidence>
<evidence type="ECO:0000256" key="1">
    <source>
        <dbReference type="ARBA" id="ARBA00004196"/>
    </source>
</evidence>
<feature type="domain" description="Periplasmic binding protein" evidence="5">
    <location>
        <begin position="49"/>
        <end position="303"/>
    </location>
</feature>
<evidence type="ECO:0000256" key="4">
    <source>
        <dbReference type="SAM" id="Phobius"/>
    </source>
</evidence>
<evidence type="ECO:0000313" key="6">
    <source>
        <dbReference type="EMBL" id="EKN70469.1"/>
    </source>
</evidence>
<dbReference type="PATRIC" id="fig|1117379.3.peg.1138"/>
<keyword evidence="4" id="KW-0472">Membrane</keyword>
<dbReference type="GO" id="GO:0030313">
    <property type="term" value="C:cell envelope"/>
    <property type="evidence" value="ECO:0007669"/>
    <property type="project" value="UniProtKB-SubCell"/>
</dbReference>
<dbReference type="STRING" id="1117379.BABA_05466"/>
<reference evidence="6 7" key="1">
    <citation type="journal article" date="2012" name="Front. Microbiol.">
        <title>Redundancy and modularity in membrane-associated dissimilatory nitrate reduction in Bacillus.</title>
        <authorList>
            <person name="Heylen K."/>
            <person name="Keltjens J."/>
        </authorList>
    </citation>
    <scope>NUCLEOTIDE SEQUENCE [LARGE SCALE GENOMIC DNA]</scope>
    <source>
        <strain evidence="7">LMG 21833T</strain>
    </source>
</reference>
<comment type="caution">
    <text evidence="6">The sequence shown here is derived from an EMBL/GenBank/DDBJ whole genome shotgun (WGS) entry which is preliminary data.</text>
</comment>
<dbReference type="AlphaFoldDB" id="K6DQ68"/>
<dbReference type="PANTHER" id="PTHR46847:SF1">
    <property type="entry name" value="D-ALLOSE-BINDING PERIPLASMIC PROTEIN-RELATED"/>
    <property type="match status" value="1"/>
</dbReference>
<gene>
    <name evidence="6" type="ORF">BABA_05466</name>
</gene>
<comment type="subcellular location">
    <subcellularLocation>
        <location evidence="1">Cell envelope</location>
    </subcellularLocation>
</comment>
<dbReference type="EMBL" id="AJLS01000038">
    <property type="protein sequence ID" value="EKN70469.1"/>
    <property type="molecule type" value="Genomic_DNA"/>
</dbReference>
<evidence type="ECO:0000313" key="7">
    <source>
        <dbReference type="Proteomes" id="UP000006316"/>
    </source>
</evidence>
<dbReference type="InterPro" id="IPR025997">
    <property type="entry name" value="SBP_2_dom"/>
</dbReference>
<dbReference type="SUPFAM" id="SSF53822">
    <property type="entry name" value="Periplasmic binding protein-like I"/>
    <property type="match status" value="1"/>
</dbReference>
<dbReference type="Proteomes" id="UP000006316">
    <property type="component" value="Unassembled WGS sequence"/>
</dbReference>
<dbReference type="InterPro" id="IPR028082">
    <property type="entry name" value="Peripla_BP_I"/>
</dbReference>
<name>K6DQ68_9BACI</name>
<evidence type="ECO:0000256" key="2">
    <source>
        <dbReference type="ARBA" id="ARBA00007639"/>
    </source>
</evidence>
<keyword evidence="4" id="KW-0812">Transmembrane</keyword>
<sequence length="332" mass="36653">MEYSFGSKHEGGNGVLNRNKLFLLTLTIISAILIVFIYKQFVEEKPKVTFVLRTLDNQYWRIIQAGVERGCKDFGIDGKVIAPKNGTATEQLKMLDNVLKEHPDVLVVSPAISPDIILKLDEFVKKNIPVLLIDTDEPWENKTAYIGTNNVELGRKAGIFMASMLQPRDKVALIGRESSVEGERIKGAKASLEAAGIKIEAETSKISVEDKDQDQKVIKILKTLFQQHPDLKGVVTSTDYLAIPVVNVLKEQGLTMPVTGADGISKMVELVEKGDVTGTIAQNPYDMGYLSVQAALQVTKGEKIKRNIDSGIDIITEDNAKQKLDFLNTVLK</sequence>
<accession>K6DQ68</accession>
<dbReference type="GO" id="GO:0030246">
    <property type="term" value="F:carbohydrate binding"/>
    <property type="evidence" value="ECO:0007669"/>
    <property type="project" value="UniProtKB-ARBA"/>
</dbReference>
<organism evidence="6 7">
    <name type="scientific">Neobacillus bataviensis LMG 21833</name>
    <dbReference type="NCBI Taxonomy" id="1117379"/>
    <lineage>
        <taxon>Bacteria</taxon>
        <taxon>Bacillati</taxon>
        <taxon>Bacillota</taxon>
        <taxon>Bacilli</taxon>
        <taxon>Bacillales</taxon>
        <taxon>Bacillaceae</taxon>
        <taxon>Neobacillus</taxon>
    </lineage>
</organism>
<proteinExistence type="inferred from homology"/>
<dbReference type="Gene3D" id="3.40.50.2300">
    <property type="match status" value="2"/>
</dbReference>
<dbReference type="PANTHER" id="PTHR46847">
    <property type="entry name" value="D-ALLOSE-BINDING PERIPLASMIC PROTEIN-RELATED"/>
    <property type="match status" value="1"/>
</dbReference>
<feature type="transmembrane region" description="Helical" evidence="4">
    <location>
        <begin position="21"/>
        <end position="38"/>
    </location>
</feature>
<dbReference type="eggNOG" id="COG1879">
    <property type="taxonomic scope" value="Bacteria"/>
</dbReference>
<protein>
    <submittedName>
        <fullName evidence="6">D-ribose-binding periplasmic protein</fullName>
    </submittedName>
</protein>